<protein>
    <submittedName>
        <fullName evidence="2">Uncharacterized protein</fullName>
    </submittedName>
</protein>
<sequence>MQSVSAVGGLNTALNSPAANKQVGPPDHAKAWGWRAKQAASAEETQAAATTEPAVPVETDTAVQAVGVVDETSQDAATTLPPPSEADMESIILGLSASTVEVTDQVATAEYDVAALFM</sequence>
<evidence type="ECO:0000313" key="3">
    <source>
        <dbReference type="Proteomes" id="UP000283063"/>
    </source>
</evidence>
<keyword evidence="3" id="KW-1185">Reference proteome</keyword>
<name>A0A3T0MZG9_9RHOB</name>
<feature type="region of interest" description="Disordered" evidence="1">
    <location>
        <begin position="1"/>
        <end position="58"/>
    </location>
</feature>
<feature type="compositionally biased region" description="Low complexity" evidence="1">
    <location>
        <begin position="38"/>
        <end position="58"/>
    </location>
</feature>
<reference evidence="2 3" key="1">
    <citation type="submission" date="2018-10" db="EMBL/GenBank/DDBJ databases">
        <title>Parasedimentitalea marina sp. nov., a psychrophilic bacterium isolated from deep seawater of the New Britain Trench.</title>
        <authorList>
            <person name="Cao J."/>
        </authorList>
    </citation>
    <scope>NUCLEOTIDE SEQUENCE [LARGE SCALE GENOMIC DNA]</scope>
    <source>
        <strain evidence="2 3">W43</strain>
    </source>
</reference>
<organism evidence="2 3">
    <name type="scientific">Parasedimentitalea marina</name>
    <dbReference type="NCBI Taxonomy" id="2483033"/>
    <lineage>
        <taxon>Bacteria</taxon>
        <taxon>Pseudomonadati</taxon>
        <taxon>Pseudomonadota</taxon>
        <taxon>Alphaproteobacteria</taxon>
        <taxon>Rhodobacterales</taxon>
        <taxon>Paracoccaceae</taxon>
        <taxon>Parasedimentitalea</taxon>
    </lineage>
</organism>
<dbReference type="KEGG" id="sedi:EBB79_04130"/>
<dbReference type="AlphaFoldDB" id="A0A3T0MZG9"/>
<accession>A0A3T0MZG9</accession>
<dbReference type="EMBL" id="CP033219">
    <property type="protein sequence ID" value="AZV77158.1"/>
    <property type="molecule type" value="Genomic_DNA"/>
</dbReference>
<dbReference type="RefSeq" id="WP_127747705.1">
    <property type="nucleotide sequence ID" value="NZ_CP033219.1"/>
</dbReference>
<proteinExistence type="predicted"/>
<evidence type="ECO:0000256" key="1">
    <source>
        <dbReference type="SAM" id="MobiDB-lite"/>
    </source>
</evidence>
<dbReference type="Proteomes" id="UP000283063">
    <property type="component" value="Chromosome"/>
</dbReference>
<evidence type="ECO:0000313" key="2">
    <source>
        <dbReference type="EMBL" id="AZV77158.1"/>
    </source>
</evidence>
<dbReference type="OrthoDB" id="7871567at2"/>
<gene>
    <name evidence="2" type="ORF">EBB79_04130</name>
</gene>